<organism evidence="1">
    <name type="scientific">Oryza glumipatula</name>
    <dbReference type="NCBI Taxonomy" id="40148"/>
    <lineage>
        <taxon>Eukaryota</taxon>
        <taxon>Viridiplantae</taxon>
        <taxon>Streptophyta</taxon>
        <taxon>Embryophyta</taxon>
        <taxon>Tracheophyta</taxon>
        <taxon>Spermatophyta</taxon>
        <taxon>Magnoliopsida</taxon>
        <taxon>Liliopsida</taxon>
        <taxon>Poales</taxon>
        <taxon>Poaceae</taxon>
        <taxon>BOP clade</taxon>
        <taxon>Oryzoideae</taxon>
        <taxon>Oryzeae</taxon>
        <taxon>Oryzinae</taxon>
        <taxon>Oryza</taxon>
    </lineage>
</organism>
<sequence>MSGNRRTANLPCPHLVAISSSVLTRRRRDRELNHGAAGDLVDLACRHIIAAVAYSPPLPDPDPIRSAPLPICLFRRVS</sequence>
<reference evidence="1" key="2">
    <citation type="submission" date="2015-04" db="UniProtKB">
        <authorList>
            <consortium name="EnsemblPlants"/>
        </authorList>
    </citation>
    <scope>IDENTIFICATION</scope>
</reference>
<dbReference type="EnsemblPlants" id="OGLUM01G29650.1">
    <property type="protein sequence ID" value="OGLUM01G29650.1"/>
    <property type="gene ID" value="OGLUM01G29650"/>
</dbReference>
<dbReference type="Gramene" id="OGLUM01G29650.1">
    <property type="protein sequence ID" value="OGLUM01G29650.1"/>
    <property type="gene ID" value="OGLUM01G29650"/>
</dbReference>
<reference evidence="1" key="3">
    <citation type="submission" date="2018-05" db="EMBL/GenBank/DDBJ databases">
        <title>OgluRS3 (Oryza glumaepatula Reference Sequence Version 3).</title>
        <authorList>
            <person name="Zhang J."/>
            <person name="Kudrna D."/>
            <person name="Lee S."/>
            <person name="Talag J."/>
            <person name="Welchert J."/>
            <person name="Wing R.A."/>
        </authorList>
    </citation>
    <scope>NUCLEOTIDE SEQUENCE [LARGE SCALE GENOMIC DNA]</scope>
</reference>
<evidence type="ECO:0000313" key="1">
    <source>
        <dbReference type="EnsemblPlants" id="OGLUM01G29650.1"/>
    </source>
</evidence>
<proteinExistence type="predicted"/>
<reference evidence="1" key="1">
    <citation type="submission" date="2013-08" db="EMBL/GenBank/DDBJ databases">
        <title>Oryza genome evolution.</title>
        <authorList>
            <person name="Wing R.A."/>
            <person name="Panaud O."/>
            <person name="Oliveira A.C."/>
        </authorList>
    </citation>
    <scope>NUCLEOTIDE SEQUENCE</scope>
</reference>
<dbReference type="AlphaFoldDB" id="A0A0D9YCW3"/>
<accession>A0A0D9YCW3</accession>
<dbReference type="Proteomes" id="UP000026961">
    <property type="component" value="Chromosome 1"/>
</dbReference>
<keyword evidence="2" id="KW-1185">Reference proteome</keyword>
<protein>
    <submittedName>
        <fullName evidence="1">Uncharacterized protein</fullName>
    </submittedName>
</protein>
<dbReference type="HOGENOM" id="CLU_2625942_0_0_1"/>
<evidence type="ECO:0000313" key="2">
    <source>
        <dbReference type="Proteomes" id="UP000026961"/>
    </source>
</evidence>
<name>A0A0D9YCW3_9ORYZ</name>